<protein>
    <submittedName>
        <fullName evidence="1">Uncharacterized protein</fullName>
    </submittedName>
</protein>
<dbReference type="Gene3D" id="3.30.420.10">
    <property type="entry name" value="Ribonuclease H-like superfamily/Ribonuclease H"/>
    <property type="match status" value="1"/>
</dbReference>
<reference evidence="1" key="1">
    <citation type="submission" date="2021-12" db="EMBL/GenBank/DDBJ databases">
        <title>Curvularia clavata genome.</title>
        <authorList>
            <person name="Cao Y."/>
        </authorList>
    </citation>
    <scope>NUCLEOTIDE SEQUENCE</scope>
    <source>
        <strain evidence="1">Yc1106</strain>
    </source>
</reference>
<evidence type="ECO:0000313" key="1">
    <source>
        <dbReference type="EMBL" id="USP79996.1"/>
    </source>
</evidence>
<dbReference type="InterPro" id="IPR036397">
    <property type="entry name" value="RNaseH_sf"/>
</dbReference>
<dbReference type="EMBL" id="CP089278">
    <property type="protein sequence ID" value="USP79996.1"/>
    <property type="molecule type" value="Genomic_DNA"/>
</dbReference>
<dbReference type="GO" id="GO:0003676">
    <property type="term" value="F:nucleic acid binding"/>
    <property type="evidence" value="ECO:0007669"/>
    <property type="project" value="InterPro"/>
</dbReference>
<accession>A0A9Q8ZD57</accession>
<organism evidence="1 2">
    <name type="scientific">Curvularia clavata</name>
    <dbReference type="NCBI Taxonomy" id="95742"/>
    <lineage>
        <taxon>Eukaryota</taxon>
        <taxon>Fungi</taxon>
        <taxon>Dikarya</taxon>
        <taxon>Ascomycota</taxon>
        <taxon>Pezizomycotina</taxon>
        <taxon>Dothideomycetes</taxon>
        <taxon>Pleosporomycetidae</taxon>
        <taxon>Pleosporales</taxon>
        <taxon>Pleosporineae</taxon>
        <taxon>Pleosporaceae</taxon>
        <taxon>Curvularia</taxon>
    </lineage>
</organism>
<proteinExistence type="predicted"/>
<dbReference type="AlphaFoldDB" id="A0A9Q8ZD57"/>
<dbReference type="OrthoDB" id="3694381at2759"/>
<sequence length="384" mass="45198">MTPPQELVKDADAPPQLDTPRRAAIIAILYYCEIQKLPCSYRRISKTLGIPKSTISDVAASRRCRRLQHSDELDPRGMPPKFTTSDADAVATYIKNAPFHEKSDSWQDLAEKAGVVKEYKHEKGAENIQWSSHYIQRRVTRLSGIKTHKAITKERHSPAQLDLRKAYVDRYLSKKPDARDWRNVLWCDELHWMTGPRYQKNIKREAGQAAKYHPDNIQYKKNHKPNPELQDHFHVYCIIGYNFAWALPYSTTSENGKMDSKTYTEYVLPELQKYLLRVGGEYILWQDRDSSHTSKKTLRWIELHGMDYILSPPKSPDLSVMETWVSPLKRQFWQQSCATRVQGQQRFRRIWRALEKLKVNKTIDNYPLRLQQVRDIYQYRASRF</sequence>
<gene>
    <name evidence="1" type="ORF">yc1106_07270</name>
</gene>
<name>A0A9Q8ZD57_CURCL</name>
<keyword evidence="2" id="KW-1185">Reference proteome</keyword>
<evidence type="ECO:0000313" key="2">
    <source>
        <dbReference type="Proteomes" id="UP001056012"/>
    </source>
</evidence>
<dbReference type="VEuPathDB" id="FungiDB:yc1106_07270"/>
<dbReference type="Proteomes" id="UP001056012">
    <property type="component" value="Chromosome 5"/>
</dbReference>